<reference evidence="2 3" key="1">
    <citation type="submission" date="2009-03" db="EMBL/GenBank/DDBJ databases">
        <authorList>
            <person name="Warren W."/>
            <person name="Ye L."/>
            <person name="Minx P."/>
            <person name="Worley K."/>
            <person name="Gibbs R."/>
            <person name="Wilson R.K."/>
        </authorList>
    </citation>
    <scope>NUCLEOTIDE SEQUENCE [LARGE SCALE GENOMIC DNA]</scope>
</reference>
<dbReference type="GO" id="GO:0005525">
    <property type="term" value="F:GTP binding"/>
    <property type="evidence" value="ECO:0007669"/>
    <property type="project" value="InterPro"/>
</dbReference>
<organism evidence="2 3">
    <name type="scientific">Callithrix jacchus</name>
    <name type="common">White-tufted-ear marmoset</name>
    <name type="synonym">Simia Jacchus</name>
    <dbReference type="NCBI Taxonomy" id="9483"/>
    <lineage>
        <taxon>Eukaryota</taxon>
        <taxon>Metazoa</taxon>
        <taxon>Chordata</taxon>
        <taxon>Craniata</taxon>
        <taxon>Vertebrata</taxon>
        <taxon>Euteleostomi</taxon>
        <taxon>Mammalia</taxon>
        <taxon>Eutheria</taxon>
        <taxon>Euarchontoglires</taxon>
        <taxon>Primates</taxon>
        <taxon>Haplorrhini</taxon>
        <taxon>Platyrrhini</taxon>
        <taxon>Cebidae</taxon>
        <taxon>Callitrichinae</taxon>
        <taxon>Callithrix</taxon>
        <taxon>Callithrix</taxon>
    </lineage>
</organism>
<dbReference type="Gene3D" id="3.40.50.300">
    <property type="entry name" value="P-loop containing nucleotide triphosphate hydrolases"/>
    <property type="match status" value="1"/>
</dbReference>
<accession>A0A8I3WMB8</accession>
<dbReference type="Proteomes" id="UP000008225">
    <property type="component" value="Chromosome 5"/>
</dbReference>
<evidence type="ECO:0000313" key="2">
    <source>
        <dbReference type="Ensembl" id="ENSCJAP00000092785.1"/>
    </source>
</evidence>
<dbReference type="Ensembl" id="ENSCJAT00000125809.1">
    <property type="protein sequence ID" value="ENSCJAP00000092785.1"/>
    <property type="gene ID" value="ENSCJAG00000083853.1"/>
</dbReference>
<reference evidence="2" key="3">
    <citation type="submission" date="2025-09" db="UniProtKB">
        <authorList>
            <consortium name="Ensembl"/>
        </authorList>
    </citation>
    <scope>IDENTIFICATION</scope>
</reference>
<dbReference type="OMA" id="MGNEAVW"/>
<evidence type="ECO:0000259" key="1">
    <source>
        <dbReference type="PROSITE" id="PS51719"/>
    </source>
</evidence>
<keyword evidence="3" id="KW-1185">Reference proteome</keyword>
<evidence type="ECO:0000313" key="3">
    <source>
        <dbReference type="Proteomes" id="UP000008225"/>
    </source>
</evidence>
<dbReference type="InterPro" id="IPR027417">
    <property type="entry name" value="P-loop_NTPase"/>
</dbReference>
<feature type="domain" description="Septin-type G" evidence="1">
    <location>
        <begin position="1"/>
        <end position="128"/>
    </location>
</feature>
<sequence length="128" mass="14704">MGNEAVWGGWFILTGQSLPLRWPQFPPSPERIMQTVEITKHAVDIEEKGVRLRLTIVDTPGFGDAVNNTECWKPVAEYIDQQFEQYFRDESGLNRKNIQDNRVHCCLYFISPFGHRKASHLQSLAATL</sequence>
<dbReference type="AlphaFoldDB" id="A0A8I3WMB8"/>
<proteinExistence type="predicted"/>
<dbReference type="PROSITE" id="PS51719">
    <property type="entry name" value="G_SEPTIN"/>
    <property type="match status" value="1"/>
</dbReference>
<dbReference type="GeneTree" id="ENSGT00940000157152"/>
<name>A0A8I3WMB8_CALJA</name>
<dbReference type="PANTHER" id="PTHR18884">
    <property type="entry name" value="SEPTIN"/>
    <property type="match status" value="1"/>
</dbReference>
<dbReference type="SUPFAM" id="SSF52540">
    <property type="entry name" value="P-loop containing nucleoside triphosphate hydrolases"/>
    <property type="match status" value="1"/>
</dbReference>
<protein>
    <recommendedName>
        <fullName evidence="1">Septin-type G domain-containing protein</fullName>
    </recommendedName>
</protein>
<reference evidence="2" key="2">
    <citation type="submission" date="2025-08" db="UniProtKB">
        <authorList>
            <consortium name="Ensembl"/>
        </authorList>
    </citation>
    <scope>IDENTIFICATION</scope>
</reference>
<dbReference type="Pfam" id="PF00735">
    <property type="entry name" value="Septin"/>
    <property type="match status" value="1"/>
</dbReference>
<dbReference type="InterPro" id="IPR030379">
    <property type="entry name" value="G_SEPTIN_dom"/>
</dbReference>